<gene>
    <name evidence="6" type="ORF">H9894_10590</name>
</gene>
<accession>A0A9D1PXW2</accession>
<comment type="similarity">
    <text evidence="1">Belongs to the HipA Ser/Thr kinase family.</text>
</comment>
<dbReference type="Proteomes" id="UP000886752">
    <property type="component" value="Unassembled WGS sequence"/>
</dbReference>
<reference evidence="6" key="1">
    <citation type="journal article" date="2021" name="PeerJ">
        <title>Extensive microbial diversity within the chicken gut microbiome revealed by metagenomics and culture.</title>
        <authorList>
            <person name="Gilroy R."/>
            <person name="Ravi A."/>
            <person name="Getino M."/>
            <person name="Pursley I."/>
            <person name="Horton D.L."/>
            <person name="Alikhan N.F."/>
            <person name="Baker D."/>
            <person name="Gharbi K."/>
            <person name="Hall N."/>
            <person name="Watson M."/>
            <person name="Adriaenssens E.M."/>
            <person name="Foster-Nyarko E."/>
            <person name="Jarju S."/>
            <person name="Secka A."/>
            <person name="Antonio M."/>
            <person name="Oren A."/>
            <person name="Chaudhuri R.R."/>
            <person name="La Ragione R."/>
            <person name="Hildebrand F."/>
            <person name="Pallen M.J."/>
        </authorList>
    </citation>
    <scope>NUCLEOTIDE SEQUENCE</scope>
    <source>
        <strain evidence="6">ChiHecec2B26-446</strain>
    </source>
</reference>
<dbReference type="InterPro" id="IPR012893">
    <property type="entry name" value="HipA-like_C"/>
</dbReference>
<dbReference type="PANTHER" id="PTHR37419">
    <property type="entry name" value="SERINE/THREONINE-PROTEIN KINASE TOXIN HIPA"/>
    <property type="match status" value="1"/>
</dbReference>
<organism evidence="6 7">
    <name type="scientific">Candidatus Desulfovibrio intestinipullorum</name>
    <dbReference type="NCBI Taxonomy" id="2838536"/>
    <lineage>
        <taxon>Bacteria</taxon>
        <taxon>Pseudomonadati</taxon>
        <taxon>Thermodesulfobacteriota</taxon>
        <taxon>Desulfovibrionia</taxon>
        <taxon>Desulfovibrionales</taxon>
        <taxon>Desulfovibrionaceae</taxon>
        <taxon>Desulfovibrio</taxon>
    </lineage>
</organism>
<dbReference type="Gene3D" id="1.10.1070.20">
    <property type="match status" value="1"/>
</dbReference>
<dbReference type="GO" id="GO:0004674">
    <property type="term" value="F:protein serine/threonine kinase activity"/>
    <property type="evidence" value="ECO:0007669"/>
    <property type="project" value="TreeGrafter"/>
</dbReference>
<feature type="domain" description="HipA-like C-terminal" evidence="4">
    <location>
        <begin position="195"/>
        <end position="413"/>
    </location>
</feature>
<dbReference type="Pfam" id="PF07804">
    <property type="entry name" value="HipA_C"/>
    <property type="match status" value="1"/>
</dbReference>
<dbReference type="InterPro" id="IPR052028">
    <property type="entry name" value="HipA_Ser/Thr_kinase"/>
</dbReference>
<evidence type="ECO:0000259" key="4">
    <source>
        <dbReference type="Pfam" id="PF07804"/>
    </source>
</evidence>
<evidence type="ECO:0000256" key="1">
    <source>
        <dbReference type="ARBA" id="ARBA00010164"/>
    </source>
</evidence>
<dbReference type="Pfam" id="PF13657">
    <property type="entry name" value="Couple_hipA"/>
    <property type="match status" value="1"/>
</dbReference>
<protein>
    <submittedName>
        <fullName evidence="6">Type II toxin-antitoxin system HipA family toxin</fullName>
    </submittedName>
</protein>
<evidence type="ECO:0000313" key="7">
    <source>
        <dbReference type="Proteomes" id="UP000886752"/>
    </source>
</evidence>
<evidence type="ECO:0000256" key="3">
    <source>
        <dbReference type="ARBA" id="ARBA00022777"/>
    </source>
</evidence>
<feature type="domain" description="HipA N-terminal subdomain 1" evidence="5">
    <location>
        <begin position="41"/>
        <end position="113"/>
    </location>
</feature>
<name>A0A9D1PXW2_9BACT</name>
<keyword evidence="2" id="KW-0808">Transferase</keyword>
<dbReference type="PANTHER" id="PTHR37419:SF8">
    <property type="entry name" value="TOXIN YJJJ"/>
    <property type="match status" value="1"/>
</dbReference>
<dbReference type="GO" id="GO:0005829">
    <property type="term" value="C:cytosol"/>
    <property type="evidence" value="ECO:0007669"/>
    <property type="project" value="TreeGrafter"/>
</dbReference>
<dbReference type="InterPro" id="IPR017508">
    <property type="entry name" value="HipA_N1"/>
</dbReference>
<dbReference type="EMBL" id="DXHV01000084">
    <property type="protein sequence ID" value="HIW01614.1"/>
    <property type="molecule type" value="Genomic_DNA"/>
</dbReference>
<evidence type="ECO:0000313" key="6">
    <source>
        <dbReference type="EMBL" id="HIW01614.1"/>
    </source>
</evidence>
<comment type="caution">
    <text evidence="6">The sequence shown here is derived from an EMBL/GenBank/DDBJ whole genome shotgun (WGS) entry which is preliminary data.</text>
</comment>
<dbReference type="AlphaFoldDB" id="A0A9D1PXW2"/>
<sequence>MTPSGFCLMKGVSPNGPVFPDKRLSMNEQYSIYLQRERLDLVGTLRLNNVRGRVSSVFTYDPQWLSAPGAFALSPDLSLDQYPKACSGLFLCFQDCSPDRWGRVLLQRQERLAAAAEGRTPRALLESDFLLRVADHTRQGALRISADGGKTFLAESGPDSVPPLVYLPKLLHAAQRVSKQTESADELRLLVEPGSSLGGARPKASVLGTNGELYIAKFPKQEDERDIPLWEYVTYQLAHKAGLKAPEVQLHHIAGKNVLLVRRFDRTCGLQEGQQVTGRIPFLSAMSLLQAEDGDHSSYADIAAVLQAEGAAPRDDLQELWSRMVFNMCVYNVDDHLRNHGFLREVSGWRLSPVYDLETSHPGEKSAMLHTALIDEECDLNVNTAVEIAEFFRLRTSEAQQRLAQIREAVSSWRQEALKVGARAAEVQVMKDAYEYCL</sequence>
<keyword evidence="3" id="KW-0418">Kinase</keyword>
<reference evidence="6" key="2">
    <citation type="submission" date="2021-04" db="EMBL/GenBank/DDBJ databases">
        <authorList>
            <person name="Gilroy R."/>
        </authorList>
    </citation>
    <scope>NUCLEOTIDE SEQUENCE</scope>
    <source>
        <strain evidence="6">ChiHecec2B26-446</strain>
    </source>
</reference>
<evidence type="ECO:0000256" key="2">
    <source>
        <dbReference type="ARBA" id="ARBA00022679"/>
    </source>
</evidence>
<evidence type="ECO:0000259" key="5">
    <source>
        <dbReference type="Pfam" id="PF13657"/>
    </source>
</evidence>
<proteinExistence type="inferred from homology"/>